<evidence type="ECO:0000256" key="4">
    <source>
        <dbReference type="ARBA" id="ARBA00022729"/>
    </source>
</evidence>
<comment type="subcellular location">
    <subcellularLocation>
        <location evidence="1">Cell envelope</location>
    </subcellularLocation>
</comment>
<dbReference type="GO" id="GO:0004130">
    <property type="term" value="F:cytochrome-c peroxidase activity"/>
    <property type="evidence" value="ECO:0007669"/>
    <property type="project" value="TreeGrafter"/>
</dbReference>
<keyword evidence="4 8" id="KW-0732">Signal</keyword>
<evidence type="ECO:0000313" key="11">
    <source>
        <dbReference type="Proteomes" id="UP001196509"/>
    </source>
</evidence>
<feature type="domain" description="Cytochrome c" evidence="9">
    <location>
        <begin position="214"/>
        <end position="380"/>
    </location>
</feature>
<dbReference type="PROSITE" id="PS51007">
    <property type="entry name" value="CYTC"/>
    <property type="match status" value="1"/>
</dbReference>
<dbReference type="GO" id="GO:0009055">
    <property type="term" value="F:electron transfer activity"/>
    <property type="evidence" value="ECO:0007669"/>
    <property type="project" value="InterPro"/>
</dbReference>
<dbReference type="InterPro" id="IPR051395">
    <property type="entry name" value="Cytochrome_c_Peroxidase/MauG"/>
</dbReference>
<dbReference type="InterPro" id="IPR036909">
    <property type="entry name" value="Cyt_c-like_dom_sf"/>
</dbReference>
<dbReference type="Gene3D" id="1.10.760.10">
    <property type="entry name" value="Cytochrome c-like domain"/>
    <property type="match status" value="2"/>
</dbReference>
<evidence type="ECO:0000256" key="6">
    <source>
        <dbReference type="ARBA" id="ARBA00023004"/>
    </source>
</evidence>
<accession>A0AAE2ZKW7</accession>
<dbReference type="Proteomes" id="UP001196509">
    <property type="component" value="Unassembled WGS sequence"/>
</dbReference>
<dbReference type="SUPFAM" id="SSF46626">
    <property type="entry name" value="Cytochrome c"/>
    <property type="match status" value="2"/>
</dbReference>
<dbReference type="InterPro" id="IPR004852">
    <property type="entry name" value="Di-haem_cyt_c_peroxidsae"/>
</dbReference>
<proteinExistence type="predicted"/>
<dbReference type="GO" id="GO:0046872">
    <property type="term" value="F:metal ion binding"/>
    <property type="evidence" value="ECO:0007669"/>
    <property type="project" value="UniProtKB-KW"/>
</dbReference>
<dbReference type="Pfam" id="PF03150">
    <property type="entry name" value="CCP_MauG"/>
    <property type="match status" value="1"/>
</dbReference>
<dbReference type="PANTHER" id="PTHR30600">
    <property type="entry name" value="CYTOCHROME C PEROXIDASE-RELATED"/>
    <property type="match status" value="1"/>
</dbReference>
<keyword evidence="11" id="KW-1185">Reference proteome</keyword>
<evidence type="ECO:0000259" key="9">
    <source>
        <dbReference type="PROSITE" id="PS51007"/>
    </source>
</evidence>
<evidence type="ECO:0000256" key="7">
    <source>
        <dbReference type="PROSITE-ProRule" id="PRU00433"/>
    </source>
</evidence>
<reference evidence="10" key="1">
    <citation type="submission" date="2021-08" db="EMBL/GenBank/DDBJ databases">
        <title>Hoeflea bacterium WL0058 sp. nov., isolated from the sediment.</title>
        <authorList>
            <person name="Wang L."/>
            <person name="Zhang D."/>
        </authorList>
    </citation>
    <scope>NUCLEOTIDE SEQUENCE</scope>
    <source>
        <strain evidence="10">WL0058</strain>
    </source>
</reference>
<keyword evidence="2 7" id="KW-0349">Heme</keyword>
<evidence type="ECO:0000256" key="5">
    <source>
        <dbReference type="ARBA" id="ARBA00023002"/>
    </source>
</evidence>
<dbReference type="GO" id="GO:0030313">
    <property type="term" value="C:cell envelope"/>
    <property type="evidence" value="ECO:0007669"/>
    <property type="project" value="UniProtKB-SubCell"/>
</dbReference>
<dbReference type="GO" id="GO:0020037">
    <property type="term" value="F:heme binding"/>
    <property type="evidence" value="ECO:0007669"/>
    <property type="project" value="InterPro"/>
</dbReference>
<dbReference type="EMBL" id="JAICBX010000001">
    <property type="protein sequence ID" value="MBW8636537.1"/>
    <property type="molecule type" value="Genomic_DNA"/>
</dbReference>
<gene>
    <name evidence="10" type="ORF">K1W69_04980</name>
</gene>
<evidence type="ECO:0000256" key="2">
    <source>
        <dbReference type="ARBA" id="ARBA00022617"/>
    </source>
</evidence>
<dbReference type="RefSeq" id="WP_220227214.1">
    <property type="nucleotide sequence ID" value="NZ_JAICBX010000001.1"/>
</dbReference>
<keyword evidence="5" id="KW-0560">Oxidoreductase</keyword>
<dbReference type="InterPro" id="IPR009056">
    <property type="entry name" value="Cyt_c-like_dom"/>
</dbReference>
<keyword evidence="3 7" id="KW-0479">Metal-binding</keyword>
<evidence type="ECO:0000313" key="10">
    <source>
        <dbReference type="EMBL" id="MBW8636537.1"/>
    </source>
</evidence>
<feature type="signal peptide" evidence="8">
    <location>
        <begin position="1"/>
        <end position="25"/>
    </location>
</feature>
<feature type="chain" id="PRO_5041955406" evidence="8">
    <location>
        <begin position="26"/>
        <end position="390"/>
    </location>
</feature>
<evidence type="ECO:0000256" key="8">
    <source>
        <dbReference type="SAM" id="SignalP"/>
    </source>
</evidence>
<dbReference type="AlphaFoldDB" id="A0AAE2ZKW7"/>
<keyword evidence="6 7" id="KW-0408">Iron</keyword>
<comment type="caution">
    <text evidence="10">The sequence shown here is derived from an EMBL/GenBank/DDBJ whole genome shotgun (WGS) entry which is preliminary data.</text>
</comment>
<organism evidence="10 11">
    <name type="scientific">Flavimaribacter sediminis</name>
    <dbReference type="NCBI Taxonomy" id="2865987"/>
    <lineage>
        <taxon>Bacteria</taxon>
        <taxon>Pseudomonadati</taxon>
        <taxon>Pseudomonadota</taxon>
        <taxon>Alphaproteobacteria</taxon>
        <taxon>Hyphomicrobiales</taxon>
        <taxon>Rhizobiaceae</taxon>
        <taxon>Flavimaribacter</taxon>
    </lineage>
</organism>
<evidence type="ECO:0000256" key="1">
    <source>
        <dbReference type="ARBA" id="ARBA00004196"/>
    </source>
</evidence>
<evidence type="ECO:0000256" key="3">
    <source>
        <dbReference type="ARBA" id="ARBA00022723"/>
    </source>
</evidence>
<dbReference type="PANTHER" id="PTHR30600:SF10">
    <property type="entry name" value="BLL6722 PROTEIN"/>
    <property type="match status" value="1"/>
</dbReference>
<protein>
    <submittedName>
        <fullName evidence="10">C-type cytochrome</fullName>
    </submittedName>
</protein>
<name>A0AAE2ZKW7_9HYPH</name>
<sequence length="390" mass="42503">MFVNLIGNILACGTFLIAFSLPAGAIDPSHDTVEELGALLYHDRNLSMNRTQSCATCHAPDHGFVDTRDNGAGAGVSRAVSLGDDGISLGDRNAPSIGYVGFIPAFHKAETGRYRGGLFLDGRAATLEEQAVTPLLNPAEMGMLEKRAVVERVRENQGYVAAFRKHYGEAVFDDADKAYDALVASIAAFERSAFFRPFDSRYDRFLVGEATLTPEEERGRVLFFAEGLTNCALCHRLRNGPAELEETFSNYEYHNVGAPVNKAVRKANGGADVRADLGLLANAAVDDPAEAGKIKVPTLRNVAVTGPYMHNGVFNDLRTTVLFYNRYLTDDPFYQINPETGLAWGEPEFSHSLSRAELEAGSPLSEDDIDALVAFLKTLTDARFEHLLSD</sequence>